<dbReference type="InterPro" id="IPR013653">
    <property type="entry name" value="GCN5-like_dom"/>
</dbReference>
<reference evidence="2 3" key="1">
    <citation type="submission" date="2015-02" db="EMBL/GenBank/DDBJ databases">
        <authorList>
            <person name="Ju K.-S."/>
            <person name="Doroghazi J.R."/>
            <person name="Metcalf W."/>
        </authorList>
    </citation>
    <scope>NUCLEOTIDE SEQUENCE [LARGE SCALE GENOMIC DNA]</scope>
    <source>
        <strain evidence="2 3">NRRL B-16140</strain>
    </source>
</reference>
<dbReference type="STRING" id="68170.GCA_000974445_08936"/>
<protein>
    <recommendedName>
        <fullName evidence="1">N-acetyltransferase domain-containing protein</fullName>
    </recommendedName>
</protein>
<dbReference type="InterPro" id="IPR016181">
    <property type="entry name" value="Acyl_CoA_acyltransferase"/>
</dbReference>
<dbReference type="Pfam" id="PF08445">
    <property type="entry name" value="FR47"/>
    <property type="match status" value="1"/>
</dbReference>
<dbReference type="PATRIC" id="fig|68170.10.peg.5908"/>
<dbReference type="EMBL" id="JYJG01000163">
    <property type="protein sequence ID" value="KJK46497.1"/>
    <property type="molecule type" value="Genomic_DNA"/>
</dbReference>
<name>A0A0F0GWW9_LENAE</name>
<comment type="caution">
    <text evidence="2">The sequence shown here is derived from an EMBL/GenBank/DDBJ whole genome shotgun (WGS) entry which is preliminary data.</text>
</comment>
<evidence type="ECO:0000259" key="1">
    <source>
        <dbReference type="PROSITE" id="PS51186"/>
    </source>
</evidence>
<organism evidence="2 3">
    <name type="scientific">Lentzea aerocolonigenes</name>
    <name type="common">Lechevalieria aerocolonigenes</name>
    <name type="synonym">Saccharothrix aerocolonigenes</name>
    <dbReference type="NCBI Taxonomy" id="68170"/>
    <lineage>
        <taxon>Bacteria</taxon>
        <taxon>Bacillati</taxon>
        <taxon>Actinomycetota</taxon>
        <taxon>Actinomycetes</taxon>
        <taxon>Pseudonocardiales</taxon>
        <taxon>Pseudonocardiaceae</taxon>
        <taxon>Lentzea</taxon>
    </lineage>
</organism>
<dbReference type="RefSeq" id="WP_045313739.1">
    <property type="nucleotide sequence ID" value="NZ_JYJG01000163.1"/>
</dbReference>
<gene>
    <name evidence="2" type="ORF">UK23_23310</name>
</gene>
<accession>A0A0F0GWW9</accession>
<dbReference type="PANTHER" id="PTHR13170">
    <property type="entry name" value="O-GLCNACASE"/>
    <property type="match status" value="1"/>
</dbReference>
<dbReference type="Proteomes" id="UP000033393">
    <property type="component" value="Unassembled WGS sequence"/>
</dbReference>
<keyword evidence="3" id="KW-1185">Reference proteome</keyword>
<dbReference type="AlphaFoldDB" id="A0A0F0GWW9"/>
<sequence>MIRAYRPADLDALYDICLDTGNGGKGARHLFDDPRLLGHAYVGPYVAFEPDLAFVVEDDEGVCGYAIAASDSEAFEDRCDRDWWPDLRVRYPLRPDANRVVQHIHHPAKVDPTLVKDYPAHMHANLLPRAKGKGFGGKLVRTVLERLEKGVHVHVRHHNTHGIGFWEHLGFRVIDSADKLVLGLRL</sequence>
<feature type="domain" description="N-acetyltransferase" evidence="1">
    <location>
        <begin position="1"/>
        <end position="186"/>
    </location>
</feature>
<dbReference type="PANTHER" id="PTHR13170:SF16">
    <property type="entry name" value="PROTEIN O-GLCNACASE"/>
    <property type="match status" value="1"/>
</dbReference>
<dbReference type="PROSITE" id="PS51186">
    <property type="entry name" value="GNAT"/>
    <property type="match status" value="1"/>
</dbReference>
<dbReference type="Gene3D" id="3.40.630.30">
    <property type="match status" value="1"/>
</dbReference>
<evidence type="ECO:0000313" key="3">
    <source>
        <dbReference type="Proteomes" id="UP000033393"/>
    </source>
</evidence>
<proteinExistence type="predicted"/>
<dbReference type="InterPro" id="IPR051822">
    <property type="entry name" value="Glycosyl_Hydrolase_84"/>
</dbReference>
<dbReference type="OrthoDB" id="8593648at2"/>
<dbReference type="InterPro" id="IPR000182">
    <property type="entry name" value="GNAT_dom"/>
</dbReference>
<dbReference type="SUPFAM" id="SSF55729">
    <property type="entry name" value="Acyl-CoA N-acyltransferases (Nat)"/>
    <property type="match status" value="1"/>
</dbReference>
<evidence type="ECO:0000313" key="2">
    <source>
        <dbReference type="EMBL" id="KJK46497.1"/>
    </source>
</evidence>
<dbReference type="GO" id="GO:0016747">
    <property type="term" value="F:acyltransferase activity, transferring groups other than amino-acyl groups"/>
    <property type="evidence" value="ECO:0007669"/>
    <property type="project" value="InterPro"/>
</dbReference>
<dbReference type="eggNOG" id="COG0456">
    <property type="taxonomic scope" value="Bacteria"/>
</dbReference>